<keyword evidence="9" id="KW-1185">Reference proteome</keyword>
<evidence type="ECO:0000256" key="2">
    <source>
        <dbReference type="ARBA" id="ARBA00023125"/>
    </source>
</evidence>
<evidence type="ECO:0000256" key="4">
    <source>
        <dbReference type="ARBA" id="ARBA00034617"/>
    </source>
</evidence>
<dbReference type="GO" id="GO:0000724">
    <property type="term" value="P:double-strand break repair via homologous recombination"/>
    <property type="evidence" value="ECO:0007669"/>
    <property type="project" value="TreeGrafter"/>
</dbReference>
<proteinExistence type="inferred from homology"/>
<dbReference type="GO" id="GO:0005737">
    <property type="term" value="C:cytoplasm"/>
    <property type="evidence" value="ECO:0007669"/>
    <property type="project" value="TreeGrafter"/>
</dbReference>
<gene>
    <name evidence="8" type="ORF">K435DRAFT_795347</name>
    <name evidence="7" type="ORF">K435DRAFT_807889</name>
</gene>
<protein>
    <recommendedName>
        <fullName evidence="5">DNA 3'-5' helicase</fullName>
        <ecNumber evidence="5">5.6.2.4</ecNumber>
    </recommendedName>
</protein>
<dbReference type="InterPro" id="IPR027417">
    <property type="entry name" value="P-loop_NTPase"/>
</dbReference>
<dbReference type="EC" id="5.6.2.4" evidence="5"/>
<evidence type="ECO:0000313" key="7">
    <source>
        <dbReference type="EMBL" id="THU82936.1"/>
    </source>
</evidence>
<dbReference type="GO" id="GO:0005524">
    <property type="term" value="F:ATP binding"/>
    <property type="evidence" value="ECO:0007669"/>
    <property type="project" value="InterPro"/>
</dbReference>
<dbReference type="GO" id="GO:0005694">
    <property type="term" value="C:chromosome"/>
    <property type="evidence" value="ECO:0007669"/>
    <property type="project" value="TreeGrafter"/>
</dbReference>
<accession>A0A4S8L349</accession>
<keyword evidence="3" id="KW-0413">Isomerase</keyword>
<dbReference type="Pfam" id="PF00270">
    <property type="entry name" value="DEAD"/>
    <property type="match status" value="1"/>
</dbReference>
<reference evidence="7 9" key="1">
    <citation type="journal article" date="2019" name="Nat. Ecol. Evol.">
        <title>Megaphylogeny resolves global patterns of mushroom evolution.</title>
        <authorList>
            <person name="Varga T."/>
            <person name="Krizsan K."/>
            <person name="Foldi C."/>
            <person name="Dima B."/>
            <person name="Sanchez-Garcia M."/>
            <person name="Sanchez-Ramirez S."/>
            <person name="Szollosi G.J."/>
            <person name="Szarkandi J.G."/>
            <person name="Papp V."/>
            <person name="Albert L."/>
            <person name="Andreopoulos W."/>
            <person name="Angelini C."/>
            <person name="Antonin V."/>
            <person name="Barry K.W."/>
            <person name="Bougher N.L."/>
            <person name="Buchanan P."/>
            <person name="Buyck B."/>
            <person name="Bense V."/>
            <person name="Catcheside P."/>
            <person name="Chovatia M."/>
            <person name="Cooper J."/>
            <person name="Damon W."/>
            <person name="Desjardin D."/>
            <person name="Finy P."/>
            <person name="Geml J."/>
            <person name="Haridas S."/>
            <person name="Hughes K."/>
            <person name="Justo A."/>
            <person name="Karasinski D."/>
            <person name="Kautmanova I."/>
            <person name="Kiss B."/>
            <person name="Kocsube S."/>
            <person name="Kotiranta H."/>
            <person name="LaButti K.M."/>
            <person name="Lechner B.E."/>
            <person name="Liimatainen K."/>
            <person name="Lipzen A."/>
            <person name="Lukacs Z."/>
            <person name="Mihaltcheva S."/>
            <person name="Morgado L.N."/>
            <person name="Niskanen T."/>
            <person name="Noordeloos M.E."/>
            <person name="Ohm R.A."/>
            <person name="Ortiz-Santana B."/>
            <person name="Ovrebo C."/>
            <person name="Racz N."/>
            <person name="Riley R."/>
            <person name="Savchenko A."/>
            <person name="Shiryaev A."/>
            <person name="Soop K."/>
            <person name="Spirin V."/>
            <person name="Szebenyi C."/>
            <person name="Tomsovsky M."/>
            <person name="Tulloss R.E."/>
            <person name="Uehling J."/>
            <person name="Grigoriev I.V."/>
            <person name="Vagvolgyi C."/>
            <person name="Papp T."/>
            <person name="Martin F.M."/>
            <person name="Miettinen O."/>
            <person name="Hibbett D.S."/>
            <person name="Nagy L.G."/>
        </authorList>
    </citation>
    <scope>NUCLEOTIDE SEQUENCE [LARGE SCALE GENOMIC DNA]</scope>
    <source>
        <strain evidence="7 9">CBS 962.96</strain>
    </source>
</reference>
<dbReference type="EMBL" id="ML179127">
    <property type="protein sequence ID" value="THU98945.1"/>
    <property type="molecule type" value="Genomic_DNA"/>
</dbReference>
<dbReference type="Proteomes" id="UP000297245">
    <property type="component" value="Unassembled WGS sequence"/>
</dbReference>
<dbReference type="GO" id="GO:0043138">
    <property type="term" value="F:3'-5' DNA helicase activity"/>
    <property type="evidence" value="ECO:0007669"/>
    <property type="project" value="UniProtKB-EC"/>
</dbReference>
<keyword evidence="2" id="KW-0238">DNA-binding</keyword>
<dbReference type="SUPFAM" id="SSF52540">
    <property type="entry name" value="P-loop containing nucleoside triphosphate hydrolases"/>
    <property type="match status" value="1"/>
</dbReference>
<dbReference type="PANTHER" id="PTHR13710:SF105">
    <property type="entry name" value="ATP-DEPENDENT DNA HELICASE Q1"/>
    <property type="match status" value="1"/>
</dbReference>
<evidence type="ECO:0000313" key="9">
    <source>
        <dbReference type="Proteomes" id="UP000297245"/>
    </source>
</evidence>
<evidence type="ECO:0000259" key="6">
    <source>
        <dbReference type="Pfam" id="PF00270"/>
    </source>
</evidence>
<dbReference type="GO" id="GO:0009378">
    <property type="term" value="F:four-way junction helicase activity"/>
    <property type="evidence" value="ECO:0007669"/>
    <property type="project" value="TreeGrafter"/>
</dbReference>
<organism evidence="7 9">
    <name type="scientific">Dendrothele bispora (strain CBS 962.96)</name>
    <dbReference type="NCBI Taxonomy" id="1314807"/>
    <lineage>
        <taxon>Eukaryota</taxon>
        <taxon>Fungi</taxon>
        <taxon>Dikarya</taxon>
        <taxon>Basidiomycota</taxon>
        <taxon>Agaricomycotina</taxon>
        <taxon>Agaricomycetes</taxon>
        <taxon>Agaricomycetidae</taxon>
        <taxon>Agaricales</taxon>
        <taxon>Agaricales incertae sedis</taxon>
        <taxon>Dendrothele</taxon>
    </lineage>
</organism>
<comment type="similarity">
    <text evidence="1">Belongs to the helicase family. RecQ subfamily.</text>
</comment>
<evidence type="ECO:0000256" key="5">
    <source>
        <dbReference type="ARBA" id="ARBA00034808"/>
    </source>
</evidence>
<dbReference type="EMBL" id="ML179697">
    <property type="protein sequence ID" value="THU82936.1"/>
    <property type="molecule type" value="Genomic_DNA"/>
</dbReference>
<dbReference type="GO" id="GO:0003677">
    <property type="term" value="F:DNA binding"/>
    <property type="evidence" value="ECO:0007669"/>
    <property type="project" value="UniProtKB-KW"/>
</dbReference>
<evidence type="ECO:0000313" key="8">
    <source>
        <dbReference type="EMBL" id="THU98945.1"/>
    </source>
</evidence>
<sequence>MSSTAKWTDTEGINTLKKIVLHHISQWLNGLYDFQLENISCVLDGDKLLVFTATGDGKSSLYNVPLLVHLELAANLELCPPFPIRKNRIVVVVTPTKGWAKSIIHEAKEFGLSGLSYCHEHITEYTAKKINLVKSICECKEWQLICVDPEHLATPKWQEILKSNVFLKNLLLFCIEEVHLICSWGPGFCPHFESIGAIARGFIPEQMYHSLCMDEYNRETFELVDNDLKLQVVIATVAFMQGIKRKPILDSILFNFPTTLDEFWQAKRRAGQSPDNAKDFMRAHHELSTSTTHKTTPSKNKKLKKQDAEDVVDMDQGKASFLAKELCLTGNINKYYVSSTVDLCIRSNEASVIDLSDTQAIRSHVHMEARGICLRVDYAR</sequence>
<dbReference type="AlphaFoldDB" id="A0A4S8L349"/>
<feature type="domain" description="DEAD/DEAH-box helicase" evidence="6">
    <location>
        <begin position="33"/>
        <end position="200"/>
    </location>
</feature>
<dbReference type="InterPro" id="IPR011545">
    <property type="entry name" value="DEAD/DEAH_box_helicase_dom"/>
</dbReference>
<evidence type="ECO:0000256" key="1">
    <source>
        <dbReference type="ARBA" id="ARBA00005446"/>
    </source>
</evidence>
<dbReference type="PANTHER" id="PTHR13710">
    <property type="entry name" value="DNA HELICASE RECQ FAMILY MEMBER"/>
    <property type="match status" value="1"/>
</dbReference>
<name>A0A4S8L349_DENBC</name>
<dbReference type="Gene3D" id="3.40.50.300">
    <property type="entry name" value="P-loop containing nucleotide triphosphate hydrolases"/>
    <property type="match status" value="1"/>
</dbReference>
<dbReference type="OrthoDB" id="3260945at2759"/>
<comment type="catalytic activity">
    <reaction evidence="4">
        <text>Couples ATP hydrolysis with the unwinding of duplex DNA by translocating in the 3'-5' direction.</text>
        <dbReference type="EC" id="5.6.2.4"/>
    </reaction>
</comment>
<evidence type="ECO:0000256" key="3">
    <source>
        <dbReference type="ARBA" id="ARBA00023235"/>
    </source>
</evidence>